<evidence type="ECO:0000313" key="2">
    <source>
        <dbReference type="Proteomes" id="UP000502345"/>
    </source>
</evidence>
<name>A0A6G9D594_RHOER</name>
<keyword evidence="1" id="KW-0614">Plasmid</keyword>
<geneLocation type="plasmid" evidence="1 2">
    <name>plas2</name>
</geneLocation>
<protein>
    <submittedName>
        <fullName evidence="1">Uncharacterized protein</fullName>
    </submittedName>
</protein>
<dbReference type="AlphaFoldDB" id="A0A6G9D594"/>
<reference evidence="1 2" key="1">
    <citation type="submission" date="2020-03" db="EMBL/GenBank/DDBJ databases">
        <title>Screen low temperature-resistant strains for efficient degradation of petroleum hydrocarbons under the low temperature.</title>
        <authorList>
            <person name="Wang Y."/>
            <person name="Chen J."/>
        </authorList>
    </citation>
    <scope>NUCLEOTIDE SEQUENCE [LARGE SCALE GENOMIC DNA]</scope>
    <source>
        <strain evidence="1 2">KB1</strain>
        <plasmid evidence="1 2">plas2</plasmid>
    </source>
</reference>
<organism evidence="1 2">
    <name type="scientific">Rhodococcus erythropolis</name>
    <name type="common">Arthrobacter picolinophilus</name>
    <dbReference type="NCBI Taxonomy" id="1833"/>
    <lineage>
        <taxon>Bacteria</taxon>
        <taxon>Bacillati</taxon>
        <taxon>Actinomycetota</taxon>
        <taxon>Actinomycetes</taxon>
        <taxon>Mycobacteriales</taxon>
        <taxon>Nocardiaceae</taxon>
        <taxon>Rhodococcus</taxon>
        <taxon>Rhodococcus erythropolis group</taxon>
    </lineage>
</organism>
<gene>
    <name evidence="1" type="ORF">G9444_6758</name>
</gene>
<dbReference type="EMBL" id="CP050126">
    <property type="protein sequence ID" value="QIP44001.1"/>
    <property type="molecule type" value="Genomic_DNA"/>
</dbReference>
<evidence type="ECO:0000313" key="1">
    <source>
        <dbReference type="EMBL" id="QIP44001.1"/>
    </source>
</evidence>
<sequence>MFGALRDGYGILLDALQQAADATFVRGEASGLRSDGAGWNVDPLGSVDAVILAVPAPRAAALLASRCGCCEYRRSDRTGVVRGGGARLSGQVELPQNSGILVATDARPDRQGVHAVEPKVDTPR</sequence>
<accession>A0A6G9D594</accession>
<proteinExistence type="predicted"/>
<dbReference type="Proteomes" id="UP000502345">
    <property type="component" value="Plasmid plas2"/>
</dbReference>